<keyword evidence="2" id="KW-0472">Membrane</keyword>
<dbReference type="InterPro" id="IPR013201">
    <property type="entry name" value="Prot_inhib_I29"/>
</dbReference>
<sequence length="300" mass="34660">MVKVATYFAMVFGAFVFWQSMDKLHVWIALHQDEKIVFFWGRTGNFLQERMVYDRLYIATDGIYYSGLSSNCNSFSKCLTVGIKWLRKVFGRYKRVEVIFFHFNPKPDAAPVSFELLYDSSNISSFDGCSREAALIVPPNPIASHLRGPFPLYKPHTNPLDLHTPNPPCFYLLTKMAKVLLFGVVVALAFGLAHGVPFDEKDLGSVESLWNLYERWRGYHTVSRDLKERHKRFNVFQENVKFVHELNKKDATYKLALNMFGDMTNQQFRSWYAGSKVQHHRMHHGSPRGGAEGCNHRHQG</sequence>
<keyword evidence="2" id="KW-0812">Transmembrane</keyword>
<feature type="region of interest" description="Disordered" evidence="1">
    <location>
        <begin position="280"/>
        <end position="300"/>
    </location>
</feature>
<dbReference type="AlphaFoldDB" id="A0A8K0IHG6"/>
<dbReference type="Pfam" id="PF08246">
    <property type="entry name" value="Inhibitor_I29"/>
    <property type="match status" value="1"/>
</dbReference>
<feature type="transmembrane region" description="Helical" evidence="2">
    <location>
        <begin position="179"/>
        <end position="198"/>
    </location>
</feature>
<dbReference type="EMBL" id="CM017879">
    <property type="protein sequence ID" value="KAG1358921.1"/>
    <property type="molecule type" value="Genomic_DNA"/>
</dbReference>
<reference evidence="4" key="2">
    <citation type="submission" date="2019-07" db="EMBL/GenBank/DDBJ databases">
        <authorList>
            <person name="Yang Y."/>
            <person name="Bocs S."/>
            <person name="Baudouin L."/>
        </authorList>
    </citation>
    <scope>NUCLEOTIDE SEQUENCE</scope>
    <source>
        <tissue evidence="4">Spear leaf of Hainan Tall coconut</tissue>
    </source>
</reference>
<dbReference type="SUPFAM" id="SSF54001">
    <property type="entry name" value="Cysteine proteinases"/>
    <property type="match status" value="1"/>
</dbReference>
<keyword evidence="5" id="KW-1185">Reference proteome</keyword>
<dbReference type="Proteomes" id="UP000797356">
    <property type="component" value="Chromosome 8"/>
</dbReference>
<protein>
    <recommendedName>
        <fullName evidence="3">Cathepsin propeptide inhibitor domain-containing protein</fullName>
    </recommendedName>
</protein>
<dbReference type="PANTHER" id="PTHR37711:SF1">
    <property type="entry name" value="OS01G0908400 PROTEIN"/>
    <property type="match status" value="1"/>
</dbReference>
<reference evidence="4" key="1">
    <citation type="journal article" date="2017" name="Gigascience">
        <title>The genome draft of coconut (Cocos nucifera).</title>
        <authorList>
            <person name="Xiao Y."/>
            <person name="Xu P."/>
            <person name="Fan H."/>
            <person name="Baudouin L."/>
            <person name="Xia W."/>
            <person name="Bocs S."/>
            <person name="Xu J."/>
            <person name="Li Q."/>
            <person name="Guo A."/>
            <person name="Zhou L."/>
            <person name="Li J."/>
            <person name="Wu Y."/>
            <person name="Ma Z."/>
            <person name="Armero A."/>
            <person name="Issali A.E."/>
            <person name="Liu N."/>
            <person name="Peng M."/>
            <person name="Yang Y."/>
        </authorList>
    </citation>
    <scope>NUCLEOTIDE SEQUENCE</scope>
    <source>
        <tissue evidence="4">Spear leaf of Hainan Tall coconut</tissue>
    </source>
</reference>
<evidence type="ECO:0000313" key="5">
    <source>
        <dbReference type="Proteomes" id="UP000797356"/>
    </source>
</evidence>
<organism evidence="4 5">
    <name type="scientific">Cocos nucifera</name>
    <name type="common">Coconut palm</name>
    <dbReference type="NCBI Taxonomy" id="13894"/>
    <lineage>
        <taxon>Eukaryota</taxon>
        <taxon>Viridiplantae</taxon>
        <taxon>Streptophyta</taxon>
        <taxon>Embryophyta</taxon>
        <taxon>Tracheophyta</taxon>
        <taxon>Spermatophyta</taxon>
        <taxon>Magnoliopsida</taxon>
        <taxon>Liliopsida</taxon>
        <taxon>Arecaceae</taxon>
        <taxon>Arecoideae</taxon>
        <taxon>Cocoseae</taxon>
        <taxon>Attaleinae</taxon>
        <taxon>Cocos</taxon>
    </lineage>
</organism>
<evidence type="ECO:0000259" key="3">
    <source>
        <dbReference type="SMART" id="SM00848"/>
    </source>
</evidence>
<dbReference type="OrthoDB" id="1860964at2759"/>
<accession>A0A8K0IHG6</accession>
<name>A0A8K0IHG6_COCNU</name>
<keyword evidence="2" id="KW-1133">Transmembrane helix</keyword>
<evidence type="ECO:0000256" key="1">
    <source>
        <dbReference type="SAM" id="MobiDB-lite"/>
    </source>
</evidence>
<dbReference type="SMART" id="SM00848">
    <property type="entry name" value="Inhibitor_I29"/>
    <property type="match status" value="1"/>
</dbReference>
<feature type="domain" description="Cathepsin propeptide inhibitor" evidence="3">
    <location>
        <begin position="213"/>
        <end position="268"/>
    </location>
</feature>
<gene>
    <name evidence="4" type="ORF">COCNU_08G003670</name>
</gene>
<evidence type="ECO:0000313" key="4">
    <source>
        <dbReference type="EMBL" id="KAG1358921.1"/>
    </source>
</evidence>
<dbReference type="Gene3D" id="1.10.287.2250">
    <property type="match status" value="1"/>
</dbReference>
<evidence type="ECO:0000256" key="2">
    <source>
        <dbReference type="SAM" id="Phobius"/>
    </source>
</evidence>
<proteinExistence type="predicted"/>
<dbReference type="PANTHER" id="PTHR37711">
    <property type="entry name" value="OS01G0908400 PROTEIN"/>
    <property type="match status" value="1"/>
</dbReference>
<comment type="caution">
    <text evidence="4">The sequence shown here is derived from an EMBL/GenBank/DDBJ whole genome shotgun (WGS) entry which is preliminary data.</text>
</comment>
<dbReference type="InterPro" id="IPR038765">
    <property type="entry name" value="Papain-like_cys_pep_sf"/>
</dbReference>